<keyword evidence="1 3" id="KW-0853">WD repeat</keyword>
<keyword evidence="2" id="KW-0677">Repeat</keyword>
<accession>A0AAV8AGD6</accession>
<feature type="repeat" description="WD" evidence="3">
    <location>
        <begin position="100"/>
        <end position="143"/>
    </location>
</feature>
<protein>
    <submittedName>
        <fullName evidence="4">mRNA export factor</fullName>
    </submittedName>
</protein>
<evidence type="ECO:0000256" key="1">
    <source>
        <dbReference type="ARBA" id="ARBA00022574"/>
    </source>
</evidence>
<dbReference type="PROSITE" id="PS50294">
    <property type="entry name" value="WD_REPEATS_REGION"/>
    <property type="match status" value="1"/>
</dbReference>
<evidence type="ECO:0000256" key="2">
    <source>
        <dbReference type="ARBA" id="ARBA00022737"/>
    </source>
</evidence>
<dbReference type="PRINTS" id="PR00320">
    <property type="entry name" value="GPROTEINBRPT"/>
</dbReference>
<dbReference type="AlphaFoldDB" id="A0AAV8AGD6"/>
<feature type="repeat" description="WD" evidence="3">
    <location>
        <begin position="21"/>
        <end position="58"/>
    </location>
</feature>
<dbReference type="InterPro" id="IPR020472">
    <property type="entry name" value="WD40_PAC1"/>
</dbReference>
<dbReference type="PANTHER" id="PTHR10971">
    <property type="entry name" value="MRNA EXPORT FACTOR AND BUB3"/>
    <property type="match status" value="1"/>
</dbReference>
<dbReference type="SMART" id="SM00320">
    <property type="entry name" value="WD40"/>
    <property type="match status" value="4"/>
</dbReference>
<gene>
    <name evidence="4" type="ORF">M0812_04494</name>
</gene>
<sequence length="329" mass="37243">MFSNSSKKQNAKDIDLKGVPSQSISAINWSPTANHLAASSWDGLISIWDAGSSEDIVTKMDFQTPILSCCWNDSGSRIFSGDCDNCVRVWDIESNKTEIIGKHNAPVKCIFYEKQLEGGLLVTGSWDKTIRYWDFRQQEAAAVVELPERLYTMDCSFPVLVAGCASNDIIIYDLNNPTQEYKRIKSPLTRQLRATTLFKERDGVFIGSIDGRCSVKYFQETSSKKTFQFKCHRENKNVYSLNQIAVNPRSGSFVTCGGDGKFFFWCKEKKQKLGNSIKFENSICCSGYNKDGNIFAYAIGYDWHKGRQGYTNSTKEVRICLHELTDKEI</sequence>
<evidence type="ECO:0000256" key="3">
    <source>
        <dbReference type="PROSITE-ProRule" id="PRU00221"/>
    </source>
</evidence>
<feature type="repeat" description="WD" evidence="3">
    <location>
        <begin position="71"/>
        <end position="100"/>
    </location>
</feature>
<dbReference type="InterPro" id="IPR001680">
    <property type="entry name" value="WD40_rpt"/>
</dbReference>
<reference evidence="4" key="1">
    <citation type="submission" date="2022-08" db="EMBL/GenBank/DDBJ databases">
        <title>Novel sulphate-reducing endosymbionts in the free-living metamonad Anaeramoeba.</title>
        <authorList>
            <person name="Jerlstrom-Hultqvist J."/>
            <person name="Cepicka I."/>
            <person name="Gallot-Lavallee L."/>
            <person name="Salas-Leiva D."/>
            <person name="Curtis B.A."/>
            <person name="Zahonova K."/>
            <person name="Pipaliya S."/>
            <person name="Dacks J."/>
            <person name="Roger A.J."/>
        </authorList>
    </citation>
    <scope>NUCLEOTIDE SEQUENCE</scope>
    <source>
        <strain evidence="4">Busselton2</strain>
    </source>
</reference>
<dbReference type="Pfam" id="PF00400">
    <property type="entry name" value="WD40"/>
    <property type="match status" value="4"/>
</dbReference>
<evidence type="ECO:0000313" key="4">
    <source>
        <dbReference type="EMBL" id="KAJ3452719.1"/>
    </source>
</evidence>
<evidence type="ECO:0000313" key="5">
    <source>
        <dbReference type="Proteomes" id="UP001146793"/>
    </source>
</evidence>
<dbReference type="PROSITE" id="PS50082">
    <property type="entry name" value="WD_REPEATS_2"/>
    <property type="match status" value="3"/>
</dbReference>
<dbReference type="Proteomes" id="UP001146793">
    <property type="component" value="Unassembled WGS sequence"/>
</dbReference>
<dbReference type="Gene3D" id="2.130.10.10">
    <property type="entry name" value="YVTN repeat-like/Quinoprotein amine dehydrogenase"/>
    <property type="match status" value="1"/>
</dbReference>
<dbReference type="InterPro" id="IPR019775">
    <property type="entry name" value="WD40_repeat_CS"/>
</dbReference>
<organism evidence="4 5">
    <name type="scientific">Anaeramoeba flamelloides</name>
    <dbReference type="NCBI Taxonomy" id="1746091"/>
    <lineage>
        <taxon>Eukaryota</taxon>
        <taxon>Metamonada</taxon>
        <taxon>Anaeramoebidae</taxon>
        <taxon>Anaeramoeba</taxon>
    </lineage>
</organism>
<dbReference type="PROSITE" id="PS00678">
    <property type="entry name" value="WD_REPEATS_1"/>
    <property type="match status" value="1"/>
</dbReference>
<dbReference type="EMBL" id="JANTQA010000008">
    <property type="protein sequence ID" value="KAJ3452719.1"/>
    <property type="molecule type" value="Genomic_DNA"/>
</dbReference>
<comment type="caution">
    <text evidence="4">The sequence shown here is derived from an EMBL/GenBank/DDBJ whole genome shotgun (WGS) entry which is preliminary data.</text>
</comment>
<dbReference type="InterPro" id="IPR015943">
    <property type="entry name" value="WD40/YVTN_repeat-like_dom_sf"/>
</dbReference>
<name>A0AAV8AGD6_9EUKA</name>
<dbReference type="SUPFAM" id="SSF50978">
    <property type="entry name" value="WD40 repeat-like"/>
    <property type="match status" value="1"/>
</dbReference>
<proteinExistence type="predicted"/>
<dbReference type="InterPro" id="IPR036322">
    <property type="entry name" value="WD40_repeat_dom_sf"/>
</dbReference>